<gene>
    <name evidence="1" type="ORF">BpHYR1_011382</name>
</gene>
<keyword evidence="2" id="KW-1185">Reference proteome</keyword>
<organism evidence="1 2">
    <name type="scientific">Brachionus plicatilis</name>
    <name type="common">Marine rotifer</name>
    <name type="synonym">Brachionus muelleri</name>
    <dbReference type="NCBI Taxonomy" id="10195"/>
    <lineage>
        <taxon>Eukaryota</taxon>
        <taxon>Metazoa</taxon>
        <taxon>Spiralia</taxon>
        <taxon>Gnathifera</taxon>
        <taxon>Rotifera</taxon>
        <taxon>Eurotatoria</taxon>
        <taxon>Monogononta</taxon>
        <taxon>Pseudotrocha</taxon>
        <taxon>Ploima</taxon>
        <taxon>Brachionidae</taxon>
        <taxon>Brachionus</taxon>
    </lineage>
</organism>
<dbReference type="AlphaFoldDB" id="A0A3M7T563"/>
<name>A0A3M7T563_BRAPC</name>
<reference evidence="1 2" key="1">
    <citation type="journal article" date="2018" name="Sci. Rep.">
        <title>Genomic signatures of local adaptation to the degree of environmental predictability in rotifers.</title>
        <authorList>
            <person name="Franch-Gras L."/>
            <person name="Hahn C."/>
            <person name="Garcia-Roger E.M."/>
            <person name="Carmona M.J."/>
            <person name="Serra M."/>
            <person name="Gomez A."/>
        </authorList>
    </citation>
    <scope>NUCLEOTIDE SEQUENCE [LARGE SCALE GENOMIC DNA]</scope>
    <source>
        <strain evidence="1">HYR1</strain>
    </source>
</reference>
<evidence type="ECO:0000313" key="1">
    <source>
        <dbReference type="EMBL" id="RNA42968.1"/>
    </source>
</evidence>
<proteinExistence type="predicted"/>
<accession>A0A3M7T563</accession>
<protein>
    <submittedName>
        <fullName evidence="1">Uncharacterized protein</fullName>
    </submittedName>
</protein>
<sequence>MKIFYILNFYARIINRRVSRAFSFSQDTPNKIKKTISSVFRSPFQSSYSQQSLNEQKASKLASLASLQLTPTLQESKRKFTTMQKSRDAIMTHTQLFRQQTCSNITQTTSSLLSLDTCLSSTSENDLTSSDFACNKKEEKRLAQSHSAFPDITNIFQNNGHKRQLT</sequence>
<evidence type="ECO:0000313" key="2">
    <source>
        <dbReference type="Proteomes" id="UP000276133"/>
    </source>
</evidence>
<dbReference type="EMBL" id="REGN01000293">
    <property type="protein sequence ID" value="RNA42968.1"/>
    <property type="molecule type" value="Genomic_DNA"/>
</dbReference>
<dbReference type="Proteomes" id="UP000276133">
    <property type="component" value="Unassembled WGS sequence"/>
</dbReference>
<comment type="caution">
    <text evidence="1">The sequence shown here is derived from an EMBL/GenBank/DDBJ whole genome shotgun (WGS) entry which is preliminary data.</text>
</comment>